<dbReference type="Proteomes" id="UP000765509">
    <property type="component" value="Unassembled WGS sequence"/>
</dbReference>
<reference evidence="1" key="1">
    <citation type="submission" date="2021-03" db="EMBL/GenBank/DDBJ databases">
        <title>Draft genome sequence of rust myrtle Austropuccinia psidii MF-1, a brazilian biotype.</title>
        <authorList>
            <person name="Quecine M.C."/>
            <person name="Pachon D.M.R."/>
            <person name="Bonatelli M.L."/>
            <person name="Correr F.H."/>
            <person name="Franceschini L.M."/>
            <person name="Leite T.F."/>
            <person name="Margarido G.R.A."/>
            <person name="Almeida C.A."/>
            <person name="Ferrarezi J.A."/>
            <person name="Labate C.A."/>
        </authorList>
    </citation>
    <scope>NUCLEOTIDE SEQUENCE</scope>
    <source>
        <strain evidence="1">MF-1</strain>
    </source>
</reference>
<dbReference type="EMBL" id="AVOT02004613">
    <property type="protein sequence ID" value="MBW0476845.1"/>
    <property type="molecule type" value="Genomic_DNA"/>
</dbReference>
<dbReference type="AlphaFoldDB" id="A0A9Q3GS38"/>
<protein>
    <submittedName>
        <fullName evidence="1">Uncharacterized protein</fullName>
    </submittedName>
</protein>
<comment type="caution">
    <text evidence="1">The sequence shown here is derived from an EMBL/GenBank/DDBJ whole genome shotgun (WGS) entry which is preliminary data.</text>
</comment>
<proteinExistence type="predicted"/>
<evidence type="ECO:0000313" key="1">
    <source>
        <dbReference type="EMBL" id="MBW0476845.1"/>
    </source>
</evidence>
<keyword evidence="2" id="KW-1185">Reference proteome</keyword>
<gene>
    <name evidence="1" type="ORF">O181_016560</name>
</gene>
<sequence>MGPTDYATATKAKIDQTGFVSELTNDAWLLASSRRSCHDINVQSVTNLAKPQTKAGSRVLVQFLLK</sequence>
<name>A0A9Q3GS38_9BASI</name>
<accession>A0A9Q3GS38</accession>
<evidence type="ECO:0000313" key="2">
    <source>
        <dbReference type="Proteomes" id="UP000765509"/>
    </source>
</evidence>
<organism evidence="1 2">
    <name type="scientific">Austropuccinia psidii MF-1</name>
    <dbReference type="NCBI Taxonomy" id="1389203"/>
    <lineage>
        <taxon>Eukaryota</taxon>
        <taxon>Fungi</taxon>
        <taxon>Dikarya</taxon>
        <taxon>Basidiomycota</taxon>
        <taxon>Pucciniomycotina</taxon>
        <taxon>Pucciniomycetes</taxon>
        <taxon>Pucciniales</taxon>
        <taxon>Sphaerophragmiaceae</taxon>
        <taxon>Austropuccinia</taxon>
    </lineage>
</organism>